<dbReference type="STRING" id="553175.POREN0001_1246"/>
<name>C3J803_POREA</name>
<proteinExistence type="predicted"/>
<sequence length="63" mass="7034">MALVELRLCRRRDSLFLSLGEGGYIVWGRIDTGDPHCESLAGGKFFLAQKVVPFLPKNKKDLA</sequence>
<gene>
    <name evidence="1" type="ORF">POREN0001_1246</name>
</gene>
<dbReference type="AlphaFoldDB" id="C3J803"/>
<accession>C3J803</accession>
<dbReference type="EMBL" id="ACNN01000005">
    <property type="protein sequence ID" value="EEN83691.1"/>
    <property type="molecule type" value="Genomic_DNA"/>
</dbReference>
<evidence type="ECO:0000313" key="1">
    <source>
        <dbReference type="EMBL" id="EEN83691.1"/>
    </source>
</evidence>
<evidence type="ECO:0000313" key="2">
    <source>
        <dbReference type="Proteomes" id="UP000004295"/>
    </source>
</evidence>
<reference evidence="1 2" key="1">
    <citation type="submission" date="2009-04" db="EMBL/GenBank/DDBJ databases">
        <authorList>
            <person name="Sebastian Y."/>
            <person name="Madupu R."/>
            <person name="Durkin A.S."/>
            <person name="Torralba M."/>
            <person name="Methe B."/>
            <person name="Sutton G.G."/>
            <person name="Strausberg R.L."/>
            <person name="Nelson K.E."/>
        </authorList>
    </citation>
    <scope>NUCLEOTIDE SEQUENCE [LARGE SCALE GENOMIC DNA]</scope>
    <source>
        <strain evidence="2">ATCC 35406 / BCRC 14492 / JCM 8526 / NCTC 13058 / HG 370</strain>
    </source>
</reference>
<organism evidence="1 2">
    <name type="scientific">Porphyromonas endodontalis (strain ATCC 35406 / DSM 24491 / JCM 8526 / CCUG 16442 / BCRC 14492 / NCTC 13058 / HG 370)</name>
    <name type="common">Bacteroides endodontalis</name>
    <dbReference type="NCBI Taxonomy" id="553175"/>
    <lineage>
        <taxon>Bacteria</taxon>
        <taxon>Pseudomonadati</taxon>
        <taxon>Bacteroidota</taxon>
        <taxon>Bacteroidia</taxon>
        <taxon>Bacteroidales</taxon>
        <taxon>Porphyromonadaceae</taxon>
        <taxon>Porphyromonas</taxon>
    </lineage>
</organism>
<comment type="caution">
    <text evidence="1">The sequence shown here is derived from an EMBL/GenBank/DDBJ whole genome shotgun (WGS) entry which is preliminary data.</text>
</comment>
<keyword evidence="2" id="KW-1185">Reference proteome</keyword>
<protein>
    <submittedName>
        <fullName evidence="1">Uncharacterized protein</fullName>
    </submittedName>
</protein>
<dbReference type="Proteomes" id="UP000004295">
    <property type="component" value="Unassembled WGS sequence"/>
</dbReference>